<dbReference type="Pfam" id="PF14690">
    <property type="entry name" value="Zn_ribbon_ISL3"/>
    <property type="match status" value="1"/>
</dbReference>
<name>A0A1I1RIE0_9HYPH</name>
<dbReference type="RefSeq" id="WP_143078268.1">
    <property type="nucleotide sequence ID" value="NZ_FOMB01000043.1"/>
</dbReference>
<reference evidence="2 3" key="1">
    <citation type="submission" date="2016-10" db="EMBL/GenBank/DDBJ databases">
        <authorList>
            <person name="de Groot N.N."/>
        </authorList>
    </citation>
    <scope>NUCLEOTIDE SEQUENCE [LARGE SCALE GENOMIC DNA]</scope>
    <source>
        <strain evidence="2 3">CGMCC 1.10210</strain>
    </source>
</reference>
<keyword evidence="2" id="KW-0479">Metal-binding</keyword>
<evidence type="ECO:0000313" key="3">
    <source>
        <dbReference type="Proteomes" id="UP000182258"/>
    </source>
</evidence>
<dbReference type="AlphaFoldDB" id="A0A1I1RIE0"/>
<keyword evidence="2" id="KW-0862">Zinc</keyword>
<dbReference type="GO" id="GO:0008270">
    <property type="term" value="F:zinc ion binding"/>
    <property type="evidence" value="ECO:0007669"/>
    <property type="project" value="UniProtKB-KW"/>
</dbReference>
<evidence type="ECO:0000259" key="1">
    <source>
        <dbReference type="Pfam" id="PF14690"/>
    </source>
</evidence>
<evidence type="ECO:0000313" key="2">
    <source>
        <dbReference type="EMBL" id="SFD33952.1"/>
    </source>
</evidence>
<proteinExistence type="predicted"/>
<protein>
    <submittedName>
        <fullName evidence="2">Zinc-finger of transposase IS204/IS1001/IS1096/IS1165</fullName>
    </submittedName>
</protein>
<dbReference type="STRING" id="728005.SAMN04488059_1431"/>
<feature type="non-terminal residue" evidence="2">
    <location>
        <position position="89"/>
    </location>
</feature>
<organism evidence="2 3">
    <name type="scientific">Devosia psychrophila</name>
    <dbReference type="NCBI Taxonomy" id="728005"/>
    <lineage>
        <taxon>Bacteria</taxon>
        <taxon>Pseudomonadati</taxon>
        <taxon>Pseudomonadota</taxon>
        <taxon>Alphaproteobacteria</taxon>
        <taxon>Hyphomicrobiales</taxon>
        <taxon>Devosiaceae</taxon>
        <taxon>Devosia</taxon>
    </lineage>
</organism>
<dbReference type="EMBL" id="FOMB01000043">
    <property type="protein sequence ID" value="SFD33952.1"/>
    <property type="molecule type" value="Genomic_DNA"/>
</dbReference>
<keyword evidence="2" id="KW-0863">Zinc-finger</keyword>
<dbReference type="InterPro" id="IPR029261">
    <property type="entry name" value="Transposase_Znf"/>
</dbReference>
<dbReference type="Proteomes" id="UP000182258">
    <property type="component" value="Unassembled WGS sequence"/>
</dbReference>
<feature type="domain" description="Transposase IS204/IS1001/IS1096/IS1165 zinc-finger" evidence="1">
    <location>
        <begin position="38"/>
        <end position="81"/>
    </location>
</feature>
<gene>
    <name evidence="2" type="ORF">SAMN04488059_1431</name>
</gene>
<sequence length="89" mass="10134">MAMNMRTSSLIPAGLVVESITETEAEIVVLARAAEPERLCPLCGIRSRRIHSRYLRTVSDLPCAGRRVELRLMARRFVCDAPFCRRKIF</sequence>
<accession>A0A1I1RIE0</accession>